<proteinExistence type="predicted"/>
<organism evidence="1 2">
    <name type="scientific">Leptotrombidium deliense</name>
    <dbReference type="NCBI Taxonomy" id="299467"/>
    <lineage>
        <taxon>Eukaryota</taxon>
        <taxon>Metazoa</taxon>
        <taxon>Ecdysozoa</taxon>
        <taxon>Arthropoda</taxon>
        <taxon>Chelicerata</taxon>
        <taxon>Arachnida</taxon>
        <taxon>Acari</taxon>
        <taxon>Acariformes</taxon>
        <taxon>Trombidiformes</taxon>
        <taxon>Prostigmata</taxon>
        <taxon>Anystina</taxon>
        <taxon>Parasitengona</taxon>
        <taxon>Trombiculoidea</taxon>
        <taxon>Trombiculidae</taxon>
        <taxon>Leptotrombidium</taxon>
    </lineage>
</organism>
<sequence length="118" mass="13896">MFMRIKEQASGYPAHITTEEEKDQFIYNYHLNTGIQLTKNEIEHNPGLRTIAKLLLNMIWGKYAQQSNKPKTKICRSFQDYWRILNDSSLKIIGEVDISEDEILVKYKEREITEENAS</sequence>
<comment type="caution">
    <text evidence="1">The sequence shown here is derived from an EMBL/GenBank/DDBJ whole genome shotgun (WGS) entry which is preliminary data.</text>
</comment>
<dbReference type="EMBL" id="NCKV01009288">
    <property type="protein sequence ID" value="RWS22270.1"/>
    <property type="molecule type" value="Genomic_DNA"/>
</dbReference>
<evidence type="ECO:0000313" key="2">
    <source>
        <dbReference type="Proteomes" id="UP000288716"/>
    </source>
</evidence>
<dbReference type="PANTHER" id="PTHR33568:SF3">
    <property type="entry name" value="DNA-DIRECTED DNA POLYMERASE"/>
    <property type="match status" value="1"/>
</dbReference>
<feature type="non-terminal residue" evidence="1">
    <location>
        <position position="118"/>
    </location>
</feature>
<gene>
    <name evidence="1" type="ORF">B4U80_01242</name>
</gene>
<dbReference type="VEuPathDB" id="VectorBase:LDEU009770"/>
<dbReference type="Gene3D" id="1.10.287.690">
    <property type="entry name" value="Helix hairpin bin"/>
    <property type="match status" value="1"/>
</dbReference>
<dbReference type="OrthoDB" id="6513969at2759"/>
<protein>
    <recommendedName>
        <fullName evidence="3">DNA-directed DNA polymerase</fullName>
    </recommendedName>
</protein>
<dbReference type="Proteomes" id="UP000288716">
    <property type="component" value="Unassembled WGS sequence"/>
</dbReference>
<reference evidence="1 2" key="1">
    <citation type="journal article" date="2018" name="Gigascience">
        <title>Genomes of trombidid mites reveal novel predicted allergens and laterally-transferred genes associated with secondary metabolism.</title>
        <authorList>
            <person name="Dong X."/>
            <person name="Chaisiri K."/>
            <person name="Xia D."/>
            <person name="Armstrong S.D."/>
            <person name="Fang Y."/>
            <person name="Donnelly M.J."/>
            <person name="Kadowaki T."/>
            <person name="McGarry J.W."/>
            <person name="Darby A.C."/>
            <person name="Makepeace B.L."/>
        </authorList>
    </citation>
    <scope>NUCLEOTIDE SEQUENCE [LARGE SCALE GENOMIC DNA]</scope>
    <source>
        <strain evidence="1">UoL-UT</strain>
    </source>
</reference>
<dbReference type="AlphaFoldDB" id="A0A443S409"/>
<name>A0A443S409_9ACAR</name>
<dbReference type="PANTHER" id="PTHR33568">
    <property type="entry name" value="DNA POLYMERASE"/>
    <property type="match status" value="1"/>
</dbReference>
<keyword evidence="2" id="KW-1185">Reference proteome</keyword>
<evidence type="ECO:0000313" key="1">
    <source>
        <dbReference type="EMBL" id="RWS22270.1"/>
    </source>
</evidence>
<evidence type="ECO:0008006" key="3">
    <source>
        <dbReference type="Google" id="ProtNLM"/>
    </source>
</evidence>
<accession>A0A443S409</accession>